<gene>
    <name evidence="1" type="ORF">AWT59_2181</name>
</gene>
<protein>
    <submittedName>
        <fullName evidence="1">Uncharacterized protein</fullName>
    </submittedName>
</protein>
<organism evidence="1 2">
    <name type="scientific">Candidatus Gallionella acididurans</name>
    <dbReference type="NCBI Taxonomy" id="1796491"/>
    <lineage>
        <taxon>Bacteria</taxon>
        <taxon>Pseudomonadati</taxon>
        <taxon>Pseudomonadota</taxon>
        <taxon>Betaproteobacteria</taxon>
        <taxon>Nitrosomonadales</taxon>
        <taxon>Gallionellaceae</taxon>
        <taxon>Gallionella</taxon>
    </lineage>
</organism>
<sequence>MHLGLAGLLHFVRNDGILDYGHCNKASAAGAARRGREDTDTATHNTLSLRGGVADAAIQNALSLRVGEAGAAIQDNK</sequence>
<reference evidence="1 2" key="1">
    <citation type="submission" date="2016-02" db="EMBL/GenBank/DDBJ databases">
        <authorList>
            <person name="Wen L."/>
            <person name="He K."/>
            <person name="Yang H."/>
        </authorList>
    </citation>
    <scope>NUCLEOTIDE SEQUENCE [LARGE SCALE GENOMIC DNA]</scope>
    <source>
        <strain evidence="1">ShG14-8</strain>
    </source>
</reference>
<dbReference type="AlphaFoldDB" id="A0A139BRV4"/>
<proteinExistence type="predicted"/>
<reference evidence="1 2" key="2">
    <citation type="submission" date="2016-03" db="EMBL/GenBank/DDBJ databases">
        <title>New uncultured bacterium of the family Gallionellaceae from acid mine drainage: description and reconstruction of genome based on metagenomic analysis of microbial community.</title>
        <authorList>
            <person name="Kadnikov V."/>
            <person name="Ivasenko D."/>
            <person name="Beletsky A."/>
            <person name="Mardanov A."/>
            <person name="Danilova E."/>
            <person name="Pimenov N."/>
            <person name="Karnachuk O."/>
            <person name="Ravin N."/>
        </authorList>
    </citation>
    <scope>NUCLEOTIDE SEQUENCE [LARGE SCALE GENOMIC DNA]</scope>
    <source>
        <strain evidence="1">ShG14-8</strain>
    </source>
</reference>
<accession>A0A139BRV4</accession>
<evidence type="ECO:0000313" key="1">
    <source>
        <dbReference type="EMBL" id="KXS31702.1"/>
    </source>
</evidence>
<comment type="caution">
    <text evidence="1">The sequence shown here is derived from an EMBL/GenBank/DDBJ whole genome shotgun (WGS) entry which is preliminary data.</text>
</comment>
<dbReference type="EMBL" id="LSLI01000061">
    <property type="protein sequence ID" value="KXS31702.1"/>
    <property type="molecule type" value="Genomic_DNA"/>
</dbReference>
<dbReference type="Proteomes" id="UP000070578">
    <property type="component" value="Unassembled WGS sequence"/>
</dbReference>
<name>A0A139BRV4_9PROT</name>
<evidence type="ECO:0000313" key="2">
    <source>
        <dbReference type="Proteomes" id="UP000070578"/>
    </source>
</evidence>